<dbReference type="Proteomes" id="UP000007431">
    <property type="component" value="Unassembled WGS sequence"/>
</dbReference>
<dbReference type="HOGENOM" id="CLU_1163565_0_0_1"/>
<dbReference type="KEGG" id="scm:SCHCO_01185382"/>
<sequence length="239" mass="25693">MALSPARDTERRSPSPANDDSPVIKRAVRTYGRARPAAADNARALASTAAKAASPEPLRERAPLSTILRARPSHSDIASDDDEDDEVDNNAVPTKFAWDWQKQLKAFSDDEDDEGVDELPGKALGRKQPHDALAAHDTPDVSLDASDLPSSAKTLIERSPVNQTIESSQSSLGDSPIPRHKSKPRRAIVADSDDDEEQAPRKPAKPLSAFRGTPSDSDDELPATVTISPRRKPSSAGKP</sequence>
<accession>D8PL09</accession>
<protein>
    <submittedName>
        <fullName evidence="2">Uncharacterized protein</fullName>
    </submittedName>
</protein>
<feature type="compositionally biased region" description="Basic and acidic residues" evidence="1">
    <location>
        <begin position="128"/>
        <end position="139"/>
    </location>
</feature>
<evidence type="ECO:0000313" key="2">
    <source>
        <dbReference type="EMBL" id="EFJ01991.1"/>
    </source>
</evidence>
<proteinExistence type="predicted"/>
<dbReference type="InParanoid" id="D8PL09"/>
<feature type="compositionally biased region" description="Polar residues" evidence="1">
    <location>
        <begin position="160"/>
        <end position="173"/>
    </location>
</feature>
<feature type="compositionally biased region" description="Acidic residues" evidence="1">
    <location>
        <begin position="78"/>
        <end position="88"/>
    </location>
</feature>
<feature type="region of interest" description="Disordered" evidence="1">
    <location>
        <begin position="106"/>
        <end position="239"/>
    </location>
</feature>
<dbReference type="EMBL" id="GL377302">
    <property type="protein sequence ID" value="EFJ01991.1"/>
    <property type="molecule type" value="Genomic_DNA"/>
</dbReference>
<organism evidence="3">
    <name type="scientific">Schizophyllum commune (strain H4-8 / FGSC 9210)</name>
    <name type="common">Split gill fungus</name>
    <dbReference type="NCBI Taxonomy" id="578458"/>
    <lineage>
        <taxon>Eukaryota</taxon>
        <taxon>Fungi</taxon>
        <taxon>Dikarya</taxon>
        <taxon>Basidiomycota</taxon>
        <taxon>Agaricomycotina</taxon>
        <taxon>Agaricomycetes</taxon>
        <taxon>Agaricomycetidae</taxon>
        <taxon>Agaricales</taxon>
        <taxon>Schizophyllaceae</taxon>
        <taxon>Schizophyllum</taxon>
    </lineage>
</organism>
<dbReference type="VEuPathDB" id="FungiDB:SCHCODRAFT_01185382"/>
<feature type="region of interest" description="Disordered" evidence="1">
    <location>
        <begin position="45"/>
        <end position="94"/>
    </location>
</feature>
<gene>
    <name evidence="2" type="ORF">SCHCODRAFT_83962</name>
</gene>
<evidence type="ECO:0000313" key="3">
    <source>
        <dbReference type="Proteomes" id="UP000007431"/>
    </source>
</evidence>
<feature type="region of interest" description="Disordered" evidence="1">
    <location>
        <begin position="1"/>
        <end position="25"/>
    </location>
</feature>
<dbReference type="AlphaFoldDB" id="D8PL09"/>
<evidence type="ECO:0000256" key="1">
    <source>
        <dbReference type="SAM" id="MobiDB-lite"/>
    </source>
</evidence>
<reference evidence="2 3" key="1">
    <citation type="journal article" date="2010" name="Nat. Biotechnol.">
        <title>Genome sequence of the model mushroom Schizophyllum commune.</title>
        <authorList>
            <person name="Ohm R.A."/>
            <person name="de Jong J.F."/>
            <person name="Lugones L.G."/>
            <person name="Aerts A."/>
            <person name="Kothe E."/>
            <person name="Stajich J.E."/>
            <person name="de Vries R.P."/>
            <person name="Record E."/>
            <person name="Levasseur A."/>
            <person name="Baker S.E."/>
            <person name="Bartholomew K.A."/>
            <person name="Coutinho P.M."/>
            <person name="Erdmann S."/>
            <person name="Fowler T.J."/>
            <person name="Gathman A.C."/>
            <person name="Lombard V."/>
            <person name="Henrissat B."/>
            <person name="Knabe N."/>
            <person name="Kuees U."/>
            <person name="Lilly W.W."/>
            <person name="Lindquist E."/>
            <person name="Lucas S."/>
            <person name="Magnuson J.K."/>
            <person name="Piumi F."/>
            <person name="Raudaskoski M."/>
            <person name="Salamov A."/>
            <person name="Schmutz J."/>
            <person name="Schwarze F.W.M.R."/>
            <person name="vanKuyk P.A."/>
            <person name="Horton J.S."/>
            <person name="Grigoriev I.V."/>
            <person name="Woesten H.A.B."/>
        </authorList>
    </citation>
    <scope>NUCLEOTIDE SEQUENCE [LARGE SCALE GENOMIC DNA]</scope>
    <source>
        <strain evidence="3">H4-8 / FGSC 9210</strain>
    </source>
</reference>
<feature type="non-terminal residue" evidence="2">
    <location>
        <position position="239"/>
    </location>
</feature>
<dbReference type="OrthoDB" id="10368234at2759"/>
<keyword evidence="3" id="KW-1185">Reference proteome</keyword>
<name>D8PL09_SCHCM</name>
<dbReference type="GeneID" id="9588602"/>